<protein>
    <submittedName>
        <fullName evidence="1">Uncharacterized protein</fullName>
    </submittedName>
</protein>
<proteinExistence type="predicted"/>
<evidence type="ECO:0000313" key="2">
    <source>
        <dbReference type="Proteomes" id="UP000717624"/>
    </source>
</evidence>
<dbReference type="Proteomes" id="UP000717624">
    <property type="component" value="Unassembled WGS sequence"/>
</dbReference>
<name>A0A938Y5C7_9BACL</name>
<sequence length="613" mass="70713">MRRGKSQVLYNYLPGCTFDYDNDEGIYIVKDFYNRKLDTDEINTQYITKKIVQYLAQWPERQIDLLDAHHHHSYYYCKVTSVKSALFPLTFQCVNERCRRVYSFRSLENVVHSCRHCGKSIRQLHFIAYHSCGEIKPLYVPKCPAHEQQSIVLDTKNSQRIANFVWYCAEPGCSFTRRVFQVCNCDEREHMNITVHSKSETFFPHQVVFINLRDDLIEKWMDDKTSTPHVILAAYFQLFDHPNTSLRALLSNAPDQDEQVEQMISALYRNLGYTEEMIAIEVERALANSRNRENDQVGRLKQQVEQLVPLDEASLAAAAEQLFELIKLKEESKIKIKPLKKWFEDISGRAALIESYKRALDRVGLNDVYLIENLPVTTAVFGYTRGSREPGSARIKPFPTSSYTENKYPVYVDTTNSESLLFELDHRRVLAWLKLNGLHDLDVEQMTDAEVKAWFLMNLGEIGPFGHIDQTDKITTYTYGLVHSLSHLILKSCTLMSGFDRSSLSEYIFEKALSFIIYSNNRQNFVIGGMYTAFENHLAELLNRVVDFGDSCVYDPICSEHGGACHGCMHIAEFSCDGYNRNLGRSYVFGGSHHDGTRIVGFFEMDVRTRKSD</sequence>
<reference evidence="1" key="1">
    <citation type="submission" date="2021-01" db="EMBL/GenBank/DDBJ databases">
        <title>Genomic Encyclopedia of Type Strains, Phase IV (KMG-IV): sequencing the most valuable type-strain genomes for metagenomic binning, comparative biology and taxonomic classification.</title>
        <authorList>
            <person name="Goeker M."/>
        </authorList>
    </citation>
    <scope>NUCLEOTIDE SEQUENCE</scope>
    <source>
        <strain evidence="1">DSM 25523</strain>
    </source>
</reference>
<gene>
    <name evidence="1" type="ORF">JOD01_003519</name>
</gene>
<organism evidence="1 2">
    <name type="scientific">Brevibacillus fulvus</name>
    <dbReference type="NCBI Taxonomy" id="1125967"/>
    <lineage>
        <taxon>Bacteria</taxon>
        <taxon>Bacillati</taxon>
        <taxon>Bacillota</taxon>
        <taxon>Bacilli</taxon>
        <taxon>Bacillales</taxon>
        <taxon>Paenibacillaceae</taxon>
        <taxon>Brevibacillus</taxon>
    </lineage>
</organism>
<dbReference type="AlphaFoldDB" id="A0A938Y5C7"/>
<keyword evidence="2" id="KW-1185">Reference proteome</keyword>
<dbReference type="EMBL" id="JAFBEB010000016">
    <property type="protein sequence ID" value="MBM7591867.1"/>
    <property type="molecule type" value="Genomic_DNA"/>
</dbReference>
<comment type="caution">
    <text evidence="1">The sequence shown here is derived from an EMBL/GenBank/DDBJ whole genome shotgun (WGS) entry which is preliminary data.</text>
</comment>
<accession>A0A938Y5C7</accession>
<evidence type="ECO:0000313" key="1">
    <source>
        <dbReference type="EMBL" id="MBM7591867.1"/>
    </source>
</evidence>
<dbReference type="RefSeq" id="WP_204519537.1">
    <property type="nucleotide sequence ID" value="NZ_BAABIN010000017.1"/>
</dbReference>